<dbReference type="PANTHER" id="PTHR12441">
    <property type="entry name" value="ATP SYNTHASE COUPLING FACTOR 6, MITOCHONDRIAL"/>
    <property type="match status" value="1"/>
</dbReference>
<keyword evidence="6" id="KW-0999">Mitochondrion inner membrane</keyword>
<reference evidence="15" key="1">
    <citation type="submission" date="2025-08" db="UniProtKB">
        <authorList>
            <consortium name="Ensembl"/>
        </authorList>
    </citation>
    <scope>IDENTIFICATION</scope>
</reference>
<accession>A0A3B4UM63</accession>
<dbReference type="GeneTree" id="ENSGT00940000176046"/>
<dbReference type="InterPro" id="IPR036204">
    <property type="entry name" value="ATP_synth_f6_sf_mt"/>
</dbReference>
<evidence type="ECO:0000256" key="7">
    <source>
        <dbReference type="ARBA" id="ARBA00023065"/>
    </source>
</evidence>
<comment type="subunit">
    <text evidence="12">Component of the ATP synthase complex composed at least of ATP5F1A/subunit alpha, ATP5F1B/subunit beta, ATP5MC1/subunit c (homooctomer), MT-ATP6/subunit a, MT-ATP8/subunit 8, ATP5ME/subunit e, ATP5MF/subunit f, ATP5MG/subunit g, ATP5MK/subunit k, ATP5MJ/subunit j, ATP5F1C/subunit gamma, ATP5F1D/subunit delta, ATP5F1E/subunit epsilon, ATP5PF/subunit F6, ATP5PB/subunit b, ATP5PD/subunit d, ATP5PO/subunit OSCP. ATP synthase complex consists of a soluble F(1) head domain (subunits alpha(3) and beta(3)) - the catalytic core - and a membrane F(0) domain - the membrane proton channel (subunits c, a, 8, e, f, g, k and j). These two domains are linked by a central stalk (subunits gamma, delta, and epsilon) rotating inside the F1 region and a stationary peripheral stalk (subunits F6, b, d, and OSCP).</text>
</comment>
<proteinExistence type="inferred from homology"/>
<evidence type="ECO:0000256" key="3">
    <source>
        <dbReference type="ARBA" id="ARBA00022448"/>
    </source>
</evidence>
<feature type="compositionally biased region" description="Polar residues" evidence="14">
    <location>
        <begin position="94"/>
        <end position="105"/>
    </location>
</feature>
<evidence type="ECO:0000256" key="2">
    <source>
        <dbReference type="ARBA" id="ARBA00007346"/>
    </source>
</evidence>
<feature type="compositionally biased region" description="Low complexity" evidence="14">
    <location>
        <begin position="72"/>
        <end position="93"/>
    </location>
</feature>
<feature type="compositionally biased region" description="Low complexity" evidence="14">
    <location>
        <begin position="117"/>
        <end position="134"/>
    </location>
</feature>
<dbReference type="InterPro" id="IPR008387">
    <property type="entry name" value="ATP_synth_f6_mt"/>
</dbReference>
<dbReference type="Proteomes" id="UP000261420">
    <property type="component" value="Unplaced"/>
</dbReference>
<evidence type="ECO:0000256" key="13">
    <source>
        <dbReference type="ARBA" id="ARBA00073749"/>
    </source>
</evidence>
<feature type="compositionally biased region" description="Polar residues" evidence="14">
    <location>
        <begin position="799"/>
        <end position="811"/>
    </location>
</feature>
<dbReference type="GO" id="GO:0015986">
    <property type="term" value="P:proton motive force-driven ATP synthesis"/>
    <property type="evidence" value="ECO:0007669"/>
    <property type="project" value="InterPro"/>
</dbReference>
<evidence type="ECO:0000256" key="10">
    <source>
        <dbReference type="ARBA" id="ARBA00029863"/>
    </source>
</evidence>
<evidence type="ECO:0000256" key="6">
    <source>
        <dbReference type="ARBA" id="ARBA00022792"/>
    </source>
</evidence>
<evidence type="ECO:0000256" key="11">
    <source>
        <dbReference type="ARBA" id="ARBA00059339"/>
    </source>
</evidence>
<protein>
    <recommendedName>
        <fullName evidence="13">ATP synthase peripheral stalk subunit F6, mitochondrial</fullName>
    </recommendedName>
    <alternativeName>
        <fullName evidence="10">ATP synthase peripheral stalk subunit F6</fullName>
    </alternativeName>
</protein>
<keyword evidence="4" id="KW-0138">CF(0)</keyword>
<dbReference type="GO" id="GO:0045259">
    <property type="term" value="C:proton-transporting ATP synthase complex"/>
    <property type="evidence" value="ECO:0007669"/>
    <property type="project" value="UniProtKB-KW"/>
</dbReference>
<evidence type="ECO:0000256" key="4">
    <source>
        <dbReference type="ARBA" id="ARBA00022547"/>
    </source>
</evidence>
<comment type="subcellular location">
    <subcellularLocation>
        <location evidence="1">Mitochondrion inner membrane</location>
    </subcellularLocation>
</comment>
<comment type="function">
    <text evidence="11">Subunit F6, of the mitochondrial membrane ATP synthase complex (F(1)F(0) ATP synthase or Complex V) that produces ATP from ADP in the presence of a proton gradient across the membrane which is generated by electron transport complexes of the respiratory chain. ATP synthase complex consist of a soluble F(1) head domain - the catalytic core - and a membrane F(1) domain - the membrane proton channel. These two domains are linked by a central stalk rotating inside the F(1) region and a stationary peripheral stalk. During catalysis, ATP synthesis in the catalytic domain of F(1) is coupled via a rotary mechanism of the central stalk subunits to proton translocation. In vivo, can only synthesize ATP although its ATP hydrolase activity can be activated artificially in vitro. Part of the complex F(0) domain. Part of the complex F(0) domain and the peripheric stalk, which acts as a stator to hold the catalytic alpha(3)beta(3) subcomplex and subunit a/ATP6 static relative to the rotary elements.</text>
</comment>
<keyword evidence="9" id="KW-0472">Membrane</keyword>
<evidence type="ECO:0000313" key="15">
    <source>
        <dbReference type="Ensembl" id="ENSSDUP00000019609.1"/>
    </source>
</evidence>
<dbReference type="Pfam" id="PF05511">
    <property type="entry name" value="ATP-synt_F6"/>
    <property type="match status" value="1"/>
</dbReference>
<keyword evidence="7" id="KW-0406">Ion transport</keyword>
<dbReference type="PANTHER" id="PTHR12441:SF10">
    <property type="entry name" value="ATP SYNTHASE-COUPLING FACTOR 6, MITOCHONDRIAL"/>
    <property type="match status" value="1"/>
</dbReference>
<dbReference type="Ensembl" id="ENSSDUT00000019958.1">
    <property type="protein sequence ID" value="ENSSDUP00000019609.1"/>
    <property type="gene ID" value="ENSSDUG00000014300.1"/>
</dbReference>
<dbReference type="GO" id="GO:0005743">
    <property type="term" value="C:mitochondrial inner membrane"/>
    <property type="evidence" value="ECO:0007669"/>
    <property type="project" value="UniProtKB-SubCell"/>
</dbReference>
<evidence type="ECO:0000256" key="8">
    <source>
        <dbReference type="ARBA" id="ARBA00023128"/>
    </source>
</evidence>
<dbReference type="SUPFAM" id="SSF111357">
    <property type="entry name" value="Mitochondrial ATP synthase coupling factor 6"/>
    <property type="match status" value="1"/>
</dbReference>
<evidence type="ECO:0000256" key="9">
    <source>
        <dbReference type="ARBA" id="ARBA00023136"/>
    </source>
</evidence>
<keyword evidence="8" id="KW-0496">Mitochondrion</keyword>
<feature type="region of interest" description="Disordered" evidence="14">
    <location>
        <begin position="71"/>
        <end position="157"/>
    </location>
</feature>
<feature type="region of interest" description="Disordered" evidence="14">
    <location>
        <begin position="617"/>
        <end position="639"/>
    </location>
</feature>
<sequence length="1066" mass="112636">MAAALFRRGPGLCFRCIHRELCRVVWRPQAALFSSKPSDRKLPRRTHIKKAKPQPAVDVAKLLEQLFSQRRPGTAPPAAGKAKPAKASSNPPTTSSVKVFTSNVPRLSKTEPADSVSPAASTVSKKTTSTSNTAPRPPQPKSATSANPKTSFSSETPKQFPLGIIQDITSDGVSGVTVPPTSTMPASSGSEAATVECQPPAETRETKVETAAEADELTAAPVLPLSAYMVEKNVEKSFVPAATGEPLIETTTEPSVEASLPPVETLETKASADEGPVEPIIDIAVDTAHQEVQITSTDSVEPSIETTIEPSVDTGITPRVTLDSIAAVAEGTVEPTIESEERVVDILFGAKEEALIETTLKSSVEASFPPAGALETGASAEGPVASTVDAAVDASTEDAQAKSIDLGVVKMSHSTTVEPLLETTIDPSVEVSAPPVETLETRASVAEGAVETTIETKADIAVQAEQTKTLDSNTATVEFLLESTVEPTVEPITSPPQSQAAVVEGTVEPTIETEGADHLPQAALIQNSHESKVFPLKTEVESTTESIVEPSSGNVAVEKVAGESEQMTLESVTLHSVVALVKSLKTDELAQTKFILDEKAGRRLEELLSVRTGVGAEHKAAAEAENSTEDESETSTKVLSKWDSLSEDLQELEGETDSLMKELLCHVPAALSKPPATVKTSSASDQPVGVSGDSSLQMEEKAGEEEAMTLESITLAEVNAEVGDLETEVLQETSNALEKEANLLAKEEKMEVETAIEDVVFEDTTEAEILTLESISEATDAIEAETSVMLEAMFGSEQGLTQSPDTLTPGPQNEMIGRGAETESGEQEGGVSEAVSLESVTLAEVEASFATLEDQSLSETTAYLESEAEILAGKRKKEEGELAASDDMIEDVNVESRSLPEADGLSEDLQTDALMEELLFTVPGHVAGITEPQRLINILDAAVATGSEGVDTAATDASGFPASPALKEVLLEQELVEEGAQTEALGNEGGTGTHTDLDPVQRLVLEKIREYNNMRRLSVGPVGAGPDYERYLSEETAKLQRLYGGGDLGIFPQFTFTEPEMDQDST</sequence>
<keyword evidence="16" id="KW-1185">Reference proteome</keyword>
<dbReference type="Gene3D" id="1.10.246.110">
    <property type="entry name" value="Mitochondrial ATP synthase-coupling factor 6"/>
    <property type="match status" value="1"/>
</dbReference>
<reference evidence="15" key="2">
    <citation type="submission" date="2025-09" db="UniProtKB">
        <authorList>
            <consortium name="Ensembl"/>
        </authorList>
    </citation>
    <scope>IDENTIFICATION</scope>
</reference>
<feature type="compositionally biased region" description="Polar residues" evidence="14">
    <location>
        <begin position="141"/>
        <end position="157"/>
    </location>
</feature>
<comment type="similarity">
    <text evidence="2">Belongs to the eukaryotic ATPase subunit F6 family.</text>
</comment>
<dbReference type="OMA" id="MEVMITA"/>
<evidence type="ECO:0000256" key="5">
    <source>
        <dbReference type="ARBA" id="ARBA00022781"/>
    </source>
</evidence>
<feature type="region of interest" description="Disordered" evidence="14">
    <location>
        <begin position="674"/>
        <end position="694"/>
    </location>
</feature>
<dbReference type="FunFam" id="1.10.246.110:FF:000001">
    <property type="entry name" value="ATP synthase-coupling factor 6, mitochondrial"/>
    <property type="match status" value="1"/>
</dbReference>
<feature type="region of interest" description="Disordered" evidence="14">
    <location>
        <begin position="799"/>
        <end position="831"/>
    </location>
</feature>
<keyword evidence="5" id="KW-0375">Hydrogen ion transport</keyword>
<keyword evidence="3" id="KW-0813">Transport</keyword>
<organism evidence="15 16">
    <name type="scientific">Seriola dumerili</name>
    <name type="common">Greater amberjack</name>
    <name type="synonym">Caranx dumerili</name>
    <dbReference type="NCBI Taxonomy" id="41447"/>
    <lineage>
        <taxon>Eukaryota</taxon>
        <taxon>Metazoa</taxon>
        <taxon>Chordata</taxon>
        <taxon>Craniata</taxon>
        <taxon>Vertebrata</taxon>
        <taxon>Euteleostomi</taxon>
        <taxon>Actinopterygii</taxon>
        <taxon>Neopterygii</taxon>
        <taxon>Teleostei</taxon>
        <taxon>Neoteleostei</taxon>
        <taxon>Acanthomorphata</taxon>
        <taxon>Carangaria</taxon>
        <taxon>Carangiformes</taxon>
        <taxon>Carangidae</taxon>
        <taxon>Seriola</taxon>
    </lineage>
</organism>
<evidence type="ECO:0000256" key="14">
    <source>
        <dbReference type="SAM" id="MobiDB-lite"/>
    </source>
</evidence>
<evidence type="ECO:0000313" key="16">
    <source>
        <dbReference type="Proteomes" id="UP000261420"/>
    </source>
</evidence>
<dbReference type="AlphaFoldDB" id="A0A3B4UM63"/>
<evidence type="ECO:0000256" key="1">
    <source>
        <dbReference type="ARBA" id="ARBA00004273"/>
    </source>
</evidence>
<dbReference type="STRING" id="41447.ENSSDUP00000019609"/>
<evidence type="ECO:0000256" key="12">
    <source>
        <dbReference type="ARBA" id="ARBA00064647"/>
    </source>
</evidence>
<name>A0A3B4UM63_SERDU</name>
<dbReference type="GO" id="GO:0015078">
    <property type="term" value="F:proton transmembrane transporter activity"/>
    <property type="evidence" value="ECO:0007669"/>
    <property type="project" value="InterPro"/>
</dbReference>